<dbReference type="EMBL" id="CM023481">
    <property type="protein sequence ID" value="KAH6947482.1"/>
    <property type="molecule type" value="Genomic_DNA"/>
</dbReference>
<evidence type="ECO:0000313" key="2">
    <source>
        <dbReference type="Proteomes" id="UP000821845"/>
    </source>
</evidence>
<gene>
    <name evidence="1" type="ORF">HPB50_019198</name>
</gene>
<organism evidence="1 2">
    <name type="scientific">Hyalomma asiaticum</name>
    <name type="common">Tick</name>
    <dbReference type="NCBI Taxonomy" id="266040"/>
    <lineage>
        <taxon>Eukaryota</taxon>
        <taxon>Metazoa</taxon>
        <taxon>Ecdysozoa</taxon>
        <taxon>Arthropoda</taxon>
        <taxon>Chelicerata</taxon>
        <taxon>Arachnida</taxon>
        <taxon>Acari</taxon>
        <taxon>Parasitiformes</taxon>
        <taxon>Ixodida</taxon>
        <taxon>Ixodoidea</taxon>
        <taxon>Ixodidae</taxon>
        <taxon>Hyalomminae</taxon>
        <taxon>Hyalomma</taxon>
    </lineage>
</organism>
<accession>A0ACB7TQ47</accession>
<dbReference type="Proteomes" id="UP000821845">
    <property type="component" value="Chromosome 1"/>
</dbReference>
<protein>
    <submittedName>
        <fullName evidence="1">Uncharacterized protein</fullName>
    </submittedName>
</protein>
<sequence>MHTSTFKETRAFPAAVIARASVRHVKRGETAAENFSHALGAKCCEALSSARPPESTAEGIR</sequence>
<proteinExistence type="predicted"/>
<evidence type="ECO:0000313" key="1">
    <source>
        <dbReference type="EMBL" id="KAH6947482.1"/>
    </source>
</evidence>
<reference evidence="1" key="1">
    <citation type="submission" date="2020-05" db="EMBL/GenBank/DDBJ databases">
        <title>Large-scale comparative analyses of tick genomes elucidate their genetic diversity and vector capacities.</title>
        <authorList>
            <person name="Jia N."/>
            <person name="Wang J."/>
            <person name="Shi W."/>
            <person name="Du L."/>
            <person name="Sun Y."/>
            <person name="Zhan W."/>
            <person name="Jiang J."/>
            <person name="Wang Q."/>
            <person name="Zhang B."/>
            <person name="Ji P."/>
            <person name="Sakyi L.B."/>
            <person name="Cui X."/>
            <person name="Yuan T."/>
            <person name="Jiang B."/>
            <person name="Yang W."/>
            <person name="Lam T.T.-Y."/>
            <person name="Chang Q."/>
            <person name="Ding S."/>
            <person name="Wang X."/>
            <person name="Zhu J."/>
            <person name="Ruan X."/>
            <person name="Zhao L."/>
            <person name="Wei J."/>
            <person name="Que T."/>
            <person name="Du C."/>
            <person name="Cheng J."/>
            <person name="Dai P."/>
            <person name="Han X."/>
            <person name="Huang E."/>
            <person name="Gao Y."/>
            <person name="Liu J."/>
            <person name="Shao H."/>
            <person name="Ye R."/>
            <person name="Li L."/>
            <person name="Wei W."/>
            <person name="Wang X."/>
            <person name="Wang C."/>
            <person name="Yang T."/>
            <person name="Huo Q."/>
            <person name="Li W."/>
            <person name="Guo W."/>
            <person name="Chen H."/>
            <person name="Zhou L."/>
            <person name="Ni X."/>
            <person name="Tian J."/>
            <person name="Zhou Y."/>
            <person name="Sheng Y."/>
            <person name="Liu T."/>
            <person name="Pan Y."/>
            <person name="Xia L."/>
            <person name="Li J."/>
            <person name="Zhao F."/>
            <person name="Cao W."/>
        </authorList>
    </citation>
    <scope>NUCLEOTIDE SEQUENCE</scope>
    <source>
        <strain evidence="1">Hyas-2018</strain>
    </source>
</reference>
<comment type="caution">
    <text evidence="1">The sequence shown here is derived from an EMBL/GenBank/DDBJ whole genome shotgun (WGS) entry which is preliminary data.</text>
</comment>
<name>A0ACB7TQ47_HYAAI</name>
<keyword evidence="2" id="KW-1185">Reference proteome</keyword>